<dbReference type="InterPro" id="IPR036300">
    <property type="entry name" value="MIR_dom_sf"/>
</dbReference>
<dbReference type="OMA" id="MCGWDDN"/>
<dbReference type="KEGG" id="yli:2909608"/>
<keyword evidence="6 14" id="KW-0808">Transferase</keyword>
<keyword evidence="8" id="KW-0677">Repeat</keyword>
<dbReference type="VEuPathDB" id="FungiDB:YALI1_C32184g"/>
<dbReference type="OrthoDB" id="292747at2759"/>
<dbReference type="eggNOG" id="KOG3359">
    <property type="taxonomic scope" value="Eukaryota"/>
</dbReference>
<evidence type="ECO:0000313" key="17">
    <source>
        <dbReference type="EMBL" id="AOW03303.1"/>
    </source>
</evidence>
<evidence type="ECO:0000256" key="13">
    <source>
        <dbReference type="ARBA" id="ARBA00045102"/>
    </source>
</evidence>
<dbReference type="Proteomes" id="UP000256601">
    <property type="component" value="Unassembled WGS sequence"/>
</dbReference>
<dbReference type="FunFam" id="2.80.10.50:FF:000012">
    <property type="entry name" value="Protein O-mannosyl-transferase 1"/>
    <property type="match status" value="1"/>
</dbReference>
<evidence type="ECO:0000256" key="6">
    <source>
        <dbReference type="ARBA" id="ARBA00022679"/>
    </source>
</evidence>
<dbReference type="Gene3D" id="2.80.10.50">
    <property type="match status" value="1"/>
</dbReference>
<feature type="domain" description="MIR" evidence="16">
    <location>
        <begin position="403"/>
        <end position="459"/>
    </location>
</feature>
<dbReference type="Pfam" id="PF02815">
    <property type="entry name" value="MIR"/>
    <property type="match status" value="1"/>
</dbReference>
<feature type="transmembrane region" description="Helical" evidence="14">
    <location>
        <begin position="646"/>
        <end position="666"/>
    </location>
</feature>
<comment type="catalytic activity">
    <reaction evidence="12 14">
        <text>a di-trans,poly-cis-dolichyl beta-D-mannosyl phosphate + L-threonyl-[protein] = 3-O-(alpha-D-mannosyl)-L-threonyl-[protein] + a di-trans,poly-cis-dolichyl phosphate + H(+)</text>
        <dbReference type="Rhea" id="RHEA:53396"/>
        <dbReference type="Rhea" id="RHEA-COMP:11060"/>
        <dbReference type="Rhea" id="RHEA-COMP:13547"/>
        <dbReference type="Rhea" id="RHEA-COMP:19498"/>
        <dbReference type="Rhea" id="RHEA-COMP:19501"/>
        <dbReference type="ChEBI" id="CHEBI:15378"/>
        <dbReference type="ChEBI" id="CHEBI:30013"/>
        <dbReference type="ChEBI" id="CHEBI:57683"/>
        <dbReference type="ChEBI" id="CHEBI:58211"/>
        <dbReference type="ChEBI" id="CHEBI:137323"/>
        <dbReference type="EC" id="2.4.1.109"/>
    </reaction>
</comment>
<evidence type="ECO:0000256" key="5">
    <source>
        <dbReference type="ARBA" id="ARBA00022676"/>
    </source>
</evidence>
<dbReference type="InterPro" id="IPR032421">
    <property type="entry name" value="PMT_4TMC"/>
</dbReference>
<evidence type="ECO:0000256" key="1">
    <source>
        <dbReference type="ARBA" id="ARBA00004477"/>
    </source>
</evidence>
<dbReference type="SUPFAM" id="SSF82109">
    <property type="entry name" value="MIR domain"/>
    <property type="match status" value="1"/>
</dbReference>
<dbReference type="PROSITE" id="PS50919">
    <property type="entry name" value="MIR"/>
    <property type="match status" value="3"/>
</dbReference>
<comment type="catalytic activity">
    <reaction evidence="13 14">
        <text>a di-trans,poly-cis-dolichyl beta-D-mannosyl phosphate + L-seryl-[protein] = 3-O-(alpha-D-mannosyl)-L-seryl-[protein] + a di-trans,poly-cis-dolichyl phosphate + H(+)</text>
        <dbReference type="Rhea" id="RHEA:17377"/>
        <dbReference type="Rhea" id="RHEA-COMP:9863"/>
        <dbReference type="Rhea" id="RHEA-COMP:13546"/>
        <dbReference type="Rhea" id="RHEA-COMP:19498"/>
        <dbReference type="Rhea" id="RHEA-COMP:19501"/>
        <dbReference type="ChEBI" id="CHEBI:15378"/>
        <dbReference type="ChEBI" id="CHEBI:29999"/>
        <dbReference type="ChEBI" id="CHEBI:57683"/>
        <dbReference type="ChEBI" id="CHEBI:58211"/>
        <dbReference type="ChEBI" id="CHEBI:137321"/>
        <dbReference type="EC" id="2.4.1.109"/>
    </reaction>
</comment>
<keyword evidence="7 14" id="KW-0812">Transmembrane</keyword>
<dbReference type="Pfam" id="PF02366">
    <property type="entry name" value="PMT"/>
    <property type="match status" value="1"/>
</dbReference>
<dbReference type="CDD" id="cd23284">
    <property type="entry name" value="beta-trefoil_MIR_PMT2-like"/>
    <property type="match status" value="1"/>
</dbReference>
<dbReference type="GO" id="GO:0005789">
    <property type="term" value="C:endoplasmic reticulum membrane"/>
    <property type="evidence" value="ECO:0007669"/>
    <property type="project" value="UniProtKB-SubCell"/>
</dbReference>
<evidence type="ECO:0000256" key="11">
    <source>
        <dbReference type="ARBA" id="ARBA00023136"/>
    </source>
</evidence>
<accession>A0A1H6Q0X5</accession>
<dbReference type="UniPathway" id="UPA00378"/>
<proteinExistence type="inferred from homology"/>
<feature type="domain" description="MIR" evidence="16">
    <location>
        <begin position="467"/>
        <end position="525"/>
    </location>
</feature>
<evidence type="ECO:0000256" key="4">
    <source>
        <dbReference type="ARBA" id="ARBA00012839"/>
    </source>
</evidence>
<dbReference type="PANTHER" id="PTHR10050:SF46">
    <property type="entry name" value="PROTEIN O-MANNOSYL-TRANSFERASE 2"/>
    <property type="match status" value="1"/>
</dbReference>
<evidence type="ECO:0000256" key="9">
    <source>
        <dbReference type="ARBA" id="ARBA00022824"/>
    </source>
</evidence>
<keyword evidence="11 14" id="KW-0472">Membrane</keyword>
<protein>
    <recommendedName>
        <fullName evidence="4 14">Dolichyl-phosphate-mannose--protein mannosyltransferase</fullName>
        <ecNumber evidence="4 14">2.4.1.109</ecNumber>
    </recommendedName>
</protein>
<feature type="transmembrane region" description="Helical" evidence="14">
    <location>
        <begin position="196"/>
        <end position="217"/>
    </location>
</feature>
<dbReference type="PANTHER" id="PTHR10050">
    <property type="entry name" value="DOLICHYL-PHOSPHATE-MANNOSE--PROTEIN MANNOSYLTRANSFERASE"/>
    <property type="match status" value="1"/>
</dbReference>
<dbReference type="EMBL" id="CP017555">
    <property type="protein sequence ID" value="AOW03303.1"/>
    <property type="molecule type" value="Genomic_DNA"/>
</dbReference>
<dbReference type="VEuPathDB" id="FungiDB:YALI0_C23364g"/>
<feature type="transmembrane region" description="Helical" evidence="14">
    <location>
        <begin position="280"/>
        <end position="302"/>
    </location>
</feature>
<sequence>MASATGIDTGSDQLRHRTGLAEKQANALSATHHNVIEPEDTKTRKATTSTAEQGTFYEIERIMGPIIFTALALFTRLYRIGVSNIVTWDEAHFGKFGSYYLKREYYFDVHPPLGKMLVGLSGYLAGYNGSFGFESGHTYPEDLDYTTMRVFNAMFNVFCVPLAYFTAKELKLNVATVWLVTSMILFENTYVTLGRFILLDSMLVCFTFTTVYGLARFHNLQREPFSRQWWTTLLLTGISIGCVTSVKMVGLFATALVGVYTVVDLWIKLGDTKMPYKTYFMHWVARIIGFIILPTLVFMAAFKAHFIILTKSGPGDSNMSSLFQANLEGTNIVGGPQDLAYGSRFTLKNQGYNGGLLHSHVQTYPEGSEQQQITTYHHKDANNEWRVETPRDREAYNANTSEIELLKHGDVIRFIHLNTGRNLHSHQIPAPLTKGDHEVSCYGNLTIGDNKDHWIVEIYDNFGPGDNKVVHPLTTTVRFKHEVLGCYLSGKGNHLPPWGFKQGEVTCSNKVGKKDKSTHWNFEQHWNERMPDANNTKPPKTSFIRDFVQLNVAMMASNNALVPDPDKHDELASEAWMWPLNWVGLRLCGWSSTIIKYYLLGNPVNMWGTTFSLFVFGIMTLVYLIRWQRQIPDFSDAQIEKYMVSGIIPALGWFFHYLPFIIMGRVKYVHHYLPAFYFATLVFGFVVDHFTSRAPASVKWGVNILFISAVTGMFVLFSPISFGMEGEPGAYSYLNWLKGWKI</sequence>
<evidence type="ECO:0000256" key="3">
    <source>
        <dbReference type="ARBA" id="ARBA00007222"/>
    </source>
</evidence>
<dbReference type="RefSeq" id="XP_502178.1">
    <property type="nucleotide sequence ID" value="XM_502178.1"/>
</dbReference>
<evidence type="ECO:0000256" key="14">
    <source>
        <dbReference type="RuleBase" id="RU367007"/>
    </source>
</evidence>
<feature type="region of interest" description="Disordered" evidence="15">
    <location>
        <begin position="31"/>
        <end position="50"/>
    </location>
</feature>
<dbReference type="SMART" id="SM00472">
    <property type="entry name" value="MIR"/>
    <property type="match status" value="3"/>
</dbReference>
<feature type="transmembrane region" description="Helical" evidence="14">
    <location>
        <begin position="702"/>
        <end position="722"/>
    </location>
</feature>
<keyword evidence="9 14" id="KW-0256">Endoplasmic reticulum</keyword>
<evidence type="ECO:0000256" key="2">
    <source>
        <dbReference type="ARBA" id="ARBA00004922"/>
    </source>
</evidence>
<dbReference type="InterPro" id="IPR027005">
    <property type="entry name" value="PMT-like"/>
</dbReference>
<evidence type="ECO:0000256" key="7">
    <source>
        <dbReference type="ARBA" id="ARBA00022692"/>
    </source>
</evidence>
<comment type="similarity">
    <text evidence="3 14">Belongs to the glycosyltransferase 39 family.</text>
</comment>
<dbReference type="InterPro" id="IPR003342">
    <property type="entry name" value="ArnT-like_N"/>
</dbReference>
<evidence type="ECO:0000313" key="20">
    <source>
        <dbReference type="Proteomes" id="UP000256601"/>
    </source>
</evidence>
<evidence type="ECO:0000256" key="8">
    <source>
        <dbReference type="ARBA" id="ARBA00022737"/>
    </source>
</evidence>
<comment type="pathway">
    <text evidence="2 14">Protein modification; protein glycosylation.</text>
</comment>
<evidence type="ECO:0000256" key="12">
    <source>
        <dbReference type="ARBA" id="ARBA00045085"/>
    </source>
</evidence>
<evidence type="ECO:0000259" key="16">
    <source>
        <dbReference type="PROSITE" id="PS50919"/>
    </source>
</evidence>
<dbReference type="GeneID" id="2909608"/>
<comment type="subcellular location">
    <subcellularLocation>
        <location evidence="1 14">Endoplasmic reticulum membrane</location>
        <topology evidence="1 14">Multi-pass membrane protein</topology>
    </subcellularLocation>
</comment>
<keyword evidence="5 14" id="KW-0328">Glycosyltransferase</keyword>
<keyword evidence="10 14" id="KW-1133">Transmembrane helix</keyword>
<evidence type="ECO:0000256" key="15">
    <source>
        <dbReference type="SAM" id="MobiDB-lite"/>
    </source>
</evidence>
<evidence type="ECO:0000313" key="18">
    <source>
        <dbReference type="EMBL" id="RDW24750.1"/>
    </source>
</evidence>
<feature type="domain" description="MIR" evidence="16">
    <location>
        <begin position="336"/>
        <end position="390"/>
    </location>
</feature>
<dbReference type="AlphaFoldDB" id="A0A1H6Q0X5"/>
<dbReference type="Pfam" id="PF16192">
    <property type="entry name" value="PMT_4TMC"/>
    <property type="match status" value="1"/>
</dbReference>
<feature type="transmembrane region" description="Helical" evidence="14">
    <location>
        <begin position="606"/>
        <end position="625"/>
    </location>
</feature>
<comment type="function">
    <text evidence="14">Transfers mannose from Dol-P-mannose to Ser or Thr residues on proteins.</text>
</comment>
<evidence type="ECO:0000256" key="10">
    <source>
        <dbReference type="ARBA" id="ARBA00022989"/>
    </source>
</evidence>
<dbReference type="EC" id="2.4.1.109" evidence="4 14"/>
<evidence type="ECO:0000313" key="19">
    <source>
        <dbReference type="Proteomes" id="UP000182444"/>
    </source>
</evidence>
<name>A0A1H6Q0X5_YARLL</name>
<dbReference type="Proteomes" id="UP000182444">
    <property type="component" value="Chromosome 1C"/>
</dbReference>
<feature type="transmembrane region" description="Helical" evidence="14">
    <location>
        <begin position="672"/>
        <end position="690"/>
    </location>
</feature>
<dbReference type="GO" id="GO:0004169">
    <property type="term" value="F:dolichyl-phosphate-mannose-protein mannosyltransferase activity"/>
    <property type="evidence" value="ECO:0007669"/>
    <property type="project" value="UniProtKB-UniRule"/>
</dbReference>
<organism evidence="17 19">
    <name type="scientific">Yarrowia lipolytica</name>
    <name type="common">Candida lipolytica</name>
    <dbReference type="NCBI Taxonomy" id="4952"/>
    <lineage>
        <taxon>Eukaryota</taxon>
        <taxon>Fungi</taxon>
        <taxon>Dikarya</taxon>
        <taxon>Ascomycota</taxon>
        <taxon>Saccharomycotina</taxon>
        <taxon>Dipodascomycetes</taxon>
        <taxon>Dipodascales</taxon>
        <taxon>Dipodascales incertae sedis</taxon>
        <taxon>Yarrowia</taxon>
    </lineage>
</organism>
<reference evidence="18 20" key="2">
    <citation type="submission" date="2018-07" db="EMBL/GenBank/DDBJ databases">
        <title>Draft Genome Assemblies for Five Robust Yarrowia lipolytica Strains Exhibiting High Lipid Production and Pentose Sugar Utilization and Sugar Alcohol Secretion from Undetoxified Lignocellulosic Biomass Hydrolysates.</title>
        <authorList>
            <consortium name="DOE Joint Genome Institute"/>
            <person name="Walker C."/>
            <person name="Ryu S."/>
            <person name="Na H."/>
            <person name="Zane M."/>
            <person name="LaButti K."/>
            <person name="Lipzen A."/>
            <person name="Haridas S."/>
            <person name="Barry K."/>
            <person name="Grigoriev I.V."/>
            <person name="Quarterman J."/>
            <person name="Slininger P."/>
            <person name="Dien B."/>
            <person name="Trinh C.T."/>
        </authorList>
    </citation>
    <scope>NUCLEOTIDE SEQUENCE [LARGE SCALE GENOMIC DNA]</scope>
    <source>
        <strain evidence="18 20">YB392</strain>
    </source>
</reference>
<feature type="transmembrane region" description="Helical" evidence="14">
    <location>
        <begin position="229"/>
        <end position="260"/>
    </location>
</feature>
<dbReference type="InterPro" id="IPR016093">
    <property type="entry name" value="MIR_motif"/>
</dbReference>
<feature type="compositionally biased region" description="Basic and acidic residues" evidence="15">
    <location>
        <begin position="34"/>
        <end position="43"/>
    </location>
</feature>
<reference evidence="17 19" key="1">
    <citation type="journal article" date="2016" name="PLoS ONE">
        <title>Sequence Assembly of Yarrowia lipolytica Strain W29/CLIB89 Shows Transposable Element Diversity.</title>
        <authorList>
            <person name="Magnan C."/>
            <person name="Yu J."/>
            <person name="Chang I."/>
            <person name="Jahn E."/>
            <person name="Kanomata Y."/>
            <person name="Wu J."/>
            <person name="Zeller M."/>
            <person name="Oakes M."/>
            <person name="Baldi P."/>
            <person name="Sandmeyer S."/>
        </authorList>
    </citation>
    <scope>NUCLEOTIDE SEQUENCE [LARGE SCALE GENOMIC DNA]</scope>
    <source>
        <strain evidence="17">CLIB89</strain>
        <strain evidence="19">CLIB89(W29)</strain>
    </source>
</reference>
<dbReference type="EMBL" id="KZ859022">
    <property type="protein sequence ID" value="RDW24750.1"/>
    <property type="molecule type" value="Genomic_DNA"/>
</dbReference>
<gene>
    <name evidence="18" type="ORF">B0I71DRAFT_133743</name>
    <name evidence="17" type="ORF">YALI1_C32184g</name>
</gene>